<proteinExistence type="predicted"/>
<name>A0ABY3Z356_STRRM</name>
<sequence length="126" mass="13295">MELTDVVVAKVAEEYGVDVASCCDALDVELLVMAAQAAGLLEGVVVHQLVPVDAQDDSFVIAVFVGPGVAAVSFPVHVREVIPDRRTEVPSALRHALGRLQGIAGQVVADHARWSGRTEEPQENGS</sequence>
<dbReference type="EMBL" id="CP094298">
    <property type="protein sequence ID" value="UNZ04698.1"/>
    <property type="molecule type" value="Genomic_DNA"/>
</dbReference>
<dbReference type="GeneID" id="66856199"/>
<gene>
    <name evidence="1" type="ORF">SRIMR7_21320</name>
</gene>
<protein>
    <submittedName>
        <fullName evidence="1">Uncharacterized protein</fullName>
    </submittedName>
</protein>
<dbReference type="RefSeq" id="WP_003980616.1">
    <property type="nucleotide sequence ID" value="NZ_CP043497.1"/>
</dbReference>
<reference evidence="1 2" key="1">
    <citation type="submission" date="2022-03" db="EMBL/GenBank/DDBJ databases">
        <title>Complete genome of Streptomyces rimosus ssp. rimosus R7 (=ATCC 10970).</title>
        <authorList>
            <person name="Beganovic S."/>
            <person name="Ruckert C."/>
            <person name="Busche T."/>
            <person name="Kalinowski J."/>
            <person name="Wittmann C."/>
        </authorList>
    </citation>
    <scope>NUCLEOTIDE SEQUENCE [LARGE SCALE GENOMIC DNA]</scope>
    <source>
        <strain evidence="1 2">R7</strain>
    </source>
</reference>
<keyword evidence="2" id="KW-1185">Reference proteome</keyword>
<dbReference type="Proteomes" id="UP000829494">
    <property type="component" value="Chromosome"/>
</dbReference>
<evidence type="ECO:0000313" key="2">
    <source>
        <dbReference type="Proteomes" id="UP000829494"/>
    </source>
</evidence>
<evidence type="ECO:0000313" key="1">
    <source>
        <dbReference type="EMBL" id="UNZ04698.1"/>
    </source>
</evidence>
<organism evidence="1 2">
    <name type="scientific">Streptomyces rimosus subsp. rimosus</name>
    <dbReference type="NCBI Taxonomy" id="132474"/>
    <lineage>
        <taxon>Bacteria</taxon>
        <taxon>Bacillati</taxon>
        <taxon>Actinomycetota</taxon>
        <taxon>Actinomycetes</taxon>
        <taxon>Kitasatosporales</taxon>
        <taxon>Streptomycetaceae</taxon>
        <taxon>Streptomyces</taxon>
    </lineage>
</organism>
<accession>A0ABY3Z356</accession>